<dbReference type="PANTHER" id="PTHR10067:SF17">
    <property type="entry name" value="PHOSPHATIDYLSERINE DECARBOXYLASE PROENZYME 2"/>
    <property type="match status" value="1"/>
</dbReference>
<keyword evidence="6" id="KW-1185">Reference proteome</keyword>
<accession>A0A3D9B2F7</accession>
<dbReference type="Pfam" id="PF02666">
    <property type="entry name" value="PS_Dcarbxylase"/>
    <property type="match status" value="1"/>
</dbReference>
<dbReference type="EMBL" id="QNVV01000008">
    <property type="protein sequence ID" value="REC47528.1"/>
    <property type="molecule type" value="Genomic_DNA"/>
</dbReference>
<reference evidence="5 6" key="1">
    <citation type="submission" date="2018-06" db="EMBL/GenBank/DDBJ databases">
        <title>Novel Chryseobacterium species.</title>
        <authorList>
            <person name="Newman J."/>
            <person name="Hugo C."/>
            <person name="Oosthuizen L."/>
            <person name="Charimba G."/>
        </authorList>
    </citation>
    <scope>NUCLEOTIDE SEQUENCE [LARGE SCALE GENOMIC DNA]</scope>
    <source>
        <strain evidence="5 6">7_F195</strain>
    </source>
</reference>
<keyword evidence="2" id="KW-0865">Zymogen</keyword>
<keyword evidence="3 5" id="KW-0456">Lyase</keyword>
<evidence type="ECO:0000256" key="3">
    <source>
        <dbReference type="ARBA" id="ARBA00023239"/>
    </source>
</evidence>
<dbReference type="PANTHER" id="PTHR10067">
    <property type="entry name" value="PHOSPHATIDYLSERINE DECARBOXYLASE"/>
    <property type="match status" value="1"/>
</dbReference>
<gene>
    <name evidence="5" type="ORF">DRF67_10830</name>
</gene>
<evidence type="ECO:0000313" key="5">
    <source>
        <dbReference type="EMBL" id="REC47528.1"/>
    </source>
</evidence>
<name>A0A3D9B2F7_9FLAO</name>
<dbReference type="InterPro" id="IPR003817">
    <property type="entry name" value="PS_Dcarbxylase"/>
</dbReference>
<dbReference type="Proteomes" id="UP000256257">
    <property type="component" value="Unassembled WGS sequence"/>
</dbReference>
<comment type="caution">
    <text evidence="5">The sequence shown here is derived from an EMBL/GenBank/DDBJ whole genome shotgun (WGS) entry which is preliminary data.</text>
</comment>
<sequence>MEIKYIVRKTGQIQREVPPAERMLKFLYHHPFGKTAILPLVKQKIVSDWYGRKMYKKSSVKRIKSFVDTLKIDLSESEKNMGDFSSFNDFIFRKLKTGARTIEDGLVSPGDGKIIAFENVADVHEFYVKGQRFTLEGFLRNKELARSFENSSIFILRLAPNDYHRFHFPYNGIPSEPVKIKGHYLSVSPYALIKDFGRVFCENKREYTILSTDQKGKILISAVGATMFGSIINTFKPYTEISKGQEMGYFAFGGSTIVMLIEKGHITIDRDIIENTKKGFETYVKMGERIAF</sequence>
<keyword evidence="4" id="KW-0670">Pyruvate</keyword>
<evidence type="ECO:0000313" key="6">
    <source>
        <dbReference type="Proteomes" id="UP000256257"/>
    </source>
</evidence>
<dbReference type="OrthoDB" id="9802030at2"/>
<evidence type="ECO:0000256" key="1">
    <source>
        <dbReference type="ARBA" id="ARBA00022793"/>
    </source>
</evidence>
<keyword evidence="1" id="KW-0210">Decarboxylase</keyword>
<dbReference type="RefSeq" id="WP_115928321.1">
    <property type="nucleotide sequence ID" value="NZ_QNVV01000008.1"/>
</dbReference>
<dbReference type="GO" id="GO:0008654">
    <property type="term" value="P:phospholipid biosynthetic process"/>
    <property type="evidence" value="ECO:0007669"/>
    <property type="project" value="InterPro"/>
</dbReference>
<proteinExistence type="predicted"/>
<evidence type="ECO:0000256" key="2">
    <source>
        <dbReference type="ARBA" id="ARBA00023145"/>
    </source>
</evidence>
<protein>
    <submittedName>
        <fullName evidence="5">Phosphatidylserine decarboxylase</fullName>
        <ecNumber evidence="5">4.1.1.65</ecNumber>
    </submittedName>
</protein>
<organism evidence="5 6">
    <name type="scientific">Chryseobacterium pennipullorum</name>
    <dbReference type="NCBI Taxonomy" id="2258963"/>
    <lineage>
        <taxon>Bacteria</taxon>
        <taxon>Pseudomonadati</taxon>
        <taxon>Bacteroidota</taxon>
        <taxon>Flavobacteriia</taxon>
        <taxon>Flavobacteriales</taxon>
        <taxon>Weeksellaceae</taxon>
        <taxon>Chryseobacterium group</taxon>
        <taxon>Chryseobacterium</taxon>
    </lineage>
</organism>
<dbReference type="GO" id="GO:0004609">
    <property type="term" value="F:phosphatidylserine decarboxylase activity"/>
    <property type="evidence" value="ECO:0007669"/>
    <property type="project" value="UniProtKB-EC"/>
</dbReference>
<evidence type="ECO:0000256" key="4">
    <source>
        <dbReference type="ARBA" id="ARBA00023317"/>
    </source>
</evidence>
<dbReference type="AlphaFoldDB" id="A0A3D9B2F7"/>
<dbReference type="EC" id="4.1.1.65" evidence="5"/>